<keyword evidence="4" id="KW-0645">Protease</keyword>
<keyword evidence="9 10" id="KW-0472">Membrane</keyword>
<evidence type="ECO:0000256" key="9">
    <source>
        <dbReference type="ARBA" id="ARBA00023136"/>
    </source>
</evidence>
<organism evidence="12 13">
    <name type="scientific">Cyclonatronum proteinivorum</name>
    <dbReference type="NCBI Taxonomy" id="1457365"/>
    <lineage>
        <taxon>Bacteria</taxon>
        <taxon>Pseudomonadati</taxon>
        <taxon>Balneolota</taxon>
        <taxon>Balneolia</taxon>
        <taxon>Balneolales</taxon>
        <taxon>Cyclonatronaceae</taxon>
        <taxon>Cyclonatronum</taxon>
    </lineage>
</organism>
<dbReference type="KEGG" id="cprv:CYPRO_0603"/>
<proteinExistence type="inferred from homology"/>
<dbReference type="CDD" id="cd06160">
    <property type="entry name" value="S2P-M50_like_2"/>
    <property type="match status" value="1"/>
</dbReference>
<keyword evidence="6" id="KW-0378">Hydrolase</keyword>
<evidence type="ECO:0000259" key="11">
    <source>
        <dbReference type="Pfam" id="PF02163"/>
    </source>
</evidence>
<dbReference type="GO" id="GO:0006508">
    <property type="term" value="P:proteolysis"/>
    <property type="evidence" value="ECO:0007669"/>
    <property type="project" value="UniProtKB-KW"/>
</dbReference>
<evidence type="ECO:0000256" key="1">
    <source>
        <dbReference type="ARBA" id="ARBA00001947"/>
    </source>
</evidence>
<feature type="transmembrane region" description="Helical" evidence="10">
    <location>
        <begin position="265"/>
        <end position="285"/>
    </location>
</feature>
<comment type="subcellular location">
    <subcellularLocation>
        <location evidence="2">Membrane</location>
        <topology evidence="2">Multi-pass membrane protein</topology>
    </subcellularLocation>
</comment>
<comment type="cofactor">
    <cofactor evidence="1">
        <name>Zn(2+)</name>
        <dbReference type="ChEBI" id="CHEBI:29105"/>
    </cofactor>
</comment>
<keyword evidence="8 10" id="KW-1133">Transmembrane helix</keyword>
<reference evidence="12 13" key="1">
    <citation type="submission" date="2018-03" db="EMBL/GenBank/DDBJ databases">
        <title>Phenotypic and genomic properties of Cyclonatronum proteinivorum gen. nov., sp. nov., a haloalkaliphilic bacteroidete from soda lakes possessing Na+-translocating rhodopsin.</title>
        <authorList>
            <person name="Toshchakov S.V."/>
            <person name="Korzhenkov A."/>
            <person name="Samarov N.I."/>
            <person name="Kublanov I.V."/>
            <person name="Muntyan M.S."/>
            <person name="Sorokin D.Y."/>
        </authorList>
    </citation>
    <scope>NUCLEOTIDE SEQUENCE [LARGE SCALE GENOMIC DNA]</scope>
    <source>
        <strain evidence="12 13">Omega</strain>
    </source>
</reference>
<evidence type="ECO:0000256" key="7">
    <source>
        <dbReference type="ARBA" id="ARBA00022946"/>
    </source>
</evidence>
<feature type="transmembrane region" description="Helical" evidence="10">
    <location>
        <begin position="346"/>
        <end position="364"/>
    </location>
</feature>
<evidence type="ECO:0000256" key="6">
    <source>
        <dbReference type="ARBA" id="ARBA00022801"/>
    </source>
</evidence>
<dbReference type="InterPro" id="IPR008915">
    <property type="entry name" value="Peptidase_M50"/>
</dbReference>
<feature type="transmembrane region" description="Helical" evidence="10">
    <location>
        <begin position="222"/>
        <end position="244"/>
    </location>
</feature>
<dbReference type="Proteomes" id="UP000254808">
    <property type="component" value="Chromosome"/>
</dbReference>
<feature type="transmembrane region" description="Helical" evidence="10">
    <location>
        <begin position="66"/>
        <end position="84"/>
    </location>
</feature>
<name>A0A345UHD6_9BACT</name>
<dbReference type="Pfam" id="PF02163">
    <property type="entry name" value="Peptidase_M50"/>
    <property type="match status" value="1"/>
</dbReference>
<dbReference type="EMBL" id="CP027806">
    <property type="protein sequence ID" value="AXI99887.1"/>
    <property type="molecule type" value="Genomic_DNA"/>
</dbReference>
<dbReference type="OrthoDB" id="921763at2"/>
<feature type="transmembrane region" description="Helical" evidence="10">
    <location>
        <begin position="321"/>
        <end position="340"/>
    </location>
</feature>
<dbReference type="InterPro" id="IPR044838">
    <property type="entry name" value="EGY1-like"/>
</dbReference>
<evidence type="ECO:0000256" key="5">
    <source>
        <dbReference type="ARBA" id="ARBA00022692"/>
    </source>
</evidence>
<evidence type="ECO:0000313" key="12">
    <source>
        <dbReference type="EMBL" id="AXI99887.1"/>
    </source>
</evidence>
<feature type="transmembrane region" description="Helical" evidence="10">
    <location>
        <begin position="133"/>
        <end position="157"/>
    </location>
</feature>
<evidence type="ECO:0000256" key="10">
    <source>
        <dbReference type="SAM" id="Phobius"/>
    </source>
</evidence>
<feature type="transmembrane region" description="Helical" evidence="10">
    <location>
        <begin position="35"/>
        <end position="54"/>
    </location>
</feature>
<dbReference type="PANTHER" id="PTHR31412">
    <property type="entry name" value="ZINC METALLOPROTEASE EGY1"/>
    <property type="match status" value="1"/>
</dbReference>
<evidence type="ECO:0000256" key="4">
    <source>
        <dbReference type="ARBA" id="ARBA00022670"/>
    </source>
</evidence>
<feature type="transmembrane region" description="Helical" evidence="10">
    <location>
        <begin position="291"/>
        <end position="312"/>
    </location>
</feature>
<dbReference type="GO" id="GO:0008233">
    <property type="term" value="F:peptidase activity"/>
    <property type="evidence" value="ECO:0007669"/>
    <property type="project" value="UniProtKB-KW"/>
</dbReference>
<keyword evidence="5 10" id="KW-0812">Transmembrane</keyword>
<feature type="transmembrane region" description="Helical" evidence="10">
    <location>
        <begin position="104"/>
        <end position="121"/>
    </location>
</feature>
<feature type="transmembrane region" description="Helical" evidence="10">
    <location>
        <begin position="384"/>
        <end position="403"/>
    </location>
</feature>
<keyword evidence="13" id="KW-1185">Reference proteome</keyword>
<evidence type="ECO:0000256" key="2">
    <source>
        <dbReference type="ARBA" id="ARBA00004141"/>
    </source>
</evidence>
<evidence type="ECO:0000313" key="13">
    <source>
        <dbReference type="Proteomes" id="UP000254808"/>
    </source>
</evidence>
<dbReference type="RefSeq" id="WP_124245497.1">
    <property type="nucleotide sequence ID" value="NZ_CP027806.1"/>
</dbReference>
<keyword evidence="7" id="KW-0809">Transit peptide</keyword>
<dbReference type="PANTHER" id="PTHR31412:SF0">
    <property type="entry name" value="ZINC METALLOPROTEASE EGY1, CHLOROPLASTIC-RELATED"/>
    <property type="match status" value="1"/>
</dbReference>
<evidence type="ECO:0000256" key="3">
    <source>
        <dbReference type="ARBA" id="ARBA00007931"/>
    </source>
</evidence>
<protein>
    <submittedName>
        <fullName evidence="12">Peptidase family M50</fullName>
    </submittedName>
</protein>
<gene>
    <name evidence="12" type="ORF">CYPRO_0603</name>
</gene>
<comment type="similarity">
    <text evidence="3">Belongs to the peptidase M50B family.</text>
</comment>
<dbReference type="AlphaFoldDB" id="A0A345UHD6"/>
<feature type="domain" description="Peptidase M50" evidence="11">
    <location>
        <begin position="74"/>
        <end position="266"/>
    </location>
</feature>
<dbReference type="GO" id="GO:0016020">
    <property type="term" value="C:membrane"/>
    <property type="evidence" value="ECO:0007669"/>
    <property type="project" value="UniProtKB-SubCell"/>
</dbReference>
<accession>A0A345UHD6</accession>
<sequence>MSKPNDQDVVYVDLTEGITQPENEETGKKAILKHSLLFVATFISVATMGGIFFVGHTAHAESIRDLIFWEGVLFAFLLLLFLGVHEFGHYFAARYHKVRASLPYFIPLPLISPIGTIGAVIKIKEQINDTIKLYDIGISGPLAGFVVALGILIYGFATLPEPDFLNNFEMHEEVVAYVQEHGTFPEDPVAPEGSEIIFFGETLLYTFLASFFDNAPPMWEMYHYPFLLAGWLGLFFTALNLMPVGQLDGGHILYALIGYRKHQKVARLFFGGVITLAGFAALPLLNELAGIWLPAELNLGWFLWAGLSFLIIRKAYFGDPVWTMSIWSLSLLISSATFYFTQGSAFGSGFGVWIMFTLFIVYFVKIEHPPVYFEKPLDPRRRILGWLTMLIFILCISPTPIYVN</sequence>
<evidence type="ECO:0000256" key="8">
    <source>
        <dbReference type="ARBA" id="ARBA00022989"/>
    </source>
</evidence>